<proteinExistence type="predicted"/>
<dbReference type="EMBL" id="PDJD01000001">
    <property type="protein sequence ID" value="PFG21319.1"/>
    <property type="molecule type" value="Genomic_DNA"/>
</dbReference>
<dbReference type="Proteomes" id="UP000224915">
    <property type="component" value="Unassembled WGS sequence"/>
</dbReference>
<gene>
    <name evidence="6" type="ORF">ATL40_2946</name>
</gene>
<evidence type="ECO:0000256" key="3">
    <source>
        <dbReference type="ARBA" id="ARBA00022679"/>
    </source>
</evidence>
<feature type="domain" description="Glycosyltransferase subfamily 4-like N-terminal" evidence="5">
    <location>
        <begin position="49"/>
        <end position="217"/>
    </location>
</feature>
<evidence type="ECO:0000259" key="4">
    <source>
        <dbReference type="Pfam" id="PF00534"/>
    </source>
</evidence>
<keyword evidence="7" id="KW-1185">Reference proteome</keyword>
<dbReference type="Gene3D" id="3.40.50.2000">
    <property type="entry name" value="Glycogen Phosphorylase B"/>
    <property type="match status" value="2"/>
</dbReference>
<dbReference type="GO" id="GO:0016758">
    <property type="term" value="F:hexosyltransferase activity"/>
    <property type="evidence" value="ECO:0007669"/>
    <property type="project" value="TreeGrafter"/>
</dbReference>
<organism evidence="6 7">
    <name type="scientific">Serinibacter salmoneus</name>
    <dbReference type="NCBI Taxonomy" id="556530"/>
    <lineage>
        <taxon>Bacteria</taxon>
        <taxon>Bacillati</taxon>
        <taxon>Actinomycetota</taxon>
        <taxon>Actinomycetes</taxon>
        <taxon>Micrococcales</taxon>
        <taxon>Beutenbergiaceae</taxon>
        <taxon>Serinibacter</taxon>
    </lineage>
</organism>
<dbReference type="PANTHER" id="PTHR45947:SF3">
    <property type="entry name" value="SULFOQUINOVOSYL TRANSFERASE SQD2"/>
    <property type="match status" value="1"/>
</dbReference>
<name>A0A2A9D647_9MICO</name>
<evidence type="ECO:0000256" key="2">
    <source>
        <dbReference type="ARBA" id="ARBA00022676"/>
    </source>
</evidence>
<dbReference type="SUPFAM" id="SSF53756">
    <property type="entry name" value="UDP-Glycosyltransferase/glycogen phosphorylase"/>
    <property type="match status" value="1"/>
</dbReference>
<dbReference type="PANTHER" id="PTHR45947">
    <property type="entry name" value="SULFOQUINOVOSYL TRANSFERASE SQD2"/>
    <property type="match status" value="1"/>
</dbReference>
<reference evidence="6 7" key="1">
    <citation type="submission" date="2017-10" db="EMBL/GenBank/DDBJ databases">
        <title>Sequencing the genomes of 1000 actinobacteria strains.</title>
        <authorList>
            <person name="Klenk H.-P."/>
        </authorList>
    </citation>
    <scope>NUCLEOTIDE SEQUENCE [LARGE SCALE GENOMIC DNA]</scope>
    <source>
        <strain evidence="6 7">DSM 21801</strain>
    </source>
</reference>
<comment type="caution">
    <text evidence="6">The sequence shown here is derived from an EMBL/GenBank/DDBJ whole genome shotgun (WGS) entry which is preliminary data.</text>
</comment>
<evidence type="ECO:0000256" key="1">
    <source>
        <dbReference type="ARBA" id="ARBA00021292"/>
    </source>
</evidence>
<dbReference type="GO" id="GO:1901137">
    <property type="term" value="P:carbohydrate derivative biosynthetic process"/>
    <property type="evidence" value="ECO:0007669"/>
    <property type="project" value="UniProtKB-ARBA"/>
</dbReference>
<dbReference type="InterPro" id="IPR050194">
    <property type="entry name" value="Glycosyltransferase_grp1"/>
</dbReference>
<evidence type="ECO:0000259" key="5">
    <source>
        <dbReference type="Pfam" id="PF13579"/>
    </source>
</evidence>
<dbReference type="AlphaFoldDB" id="A0A2A9D647"/>
<dbReference type="InterPro" id="IPR028098">
    <property type="entry name" value="Glyco_trans_4-like_N"/>
</dbReference>
<dbReference type="Pfam" id="PF00534">
    <property type="entry name" value="Glycos_transf_1"/>
    <property type="match status" value="1"/>
</dbReference>
<feature type="domain" description="Glycosyl transferase family 1" evidence="4">
    <location>
        <begin position="232"/>
        <end position="392"/>
    </location>
</feature>
<evidence type="ECO:0000313" key="7">
    <source>
        <dbReference type="Proteomes" id="UP000224915"/>
    </source>
</evidence>
<protein>
    <recommendedName>
        <fullName evidence="1">D-inositol 3-phosphate glycosyltransferase</fullName>
    </recommendedName>
</protein>
<evidence type="ECO:0000313" key="6">
    <source>
        <dbReference type="EMBL" id="PFG21319.1"/>
    </source>
</evidence>
<sequence>MGYVPRLRSLWGPAGRKDGAEWSLVSPVSVAVVCLHTDPFAPPGSGDVGGMNVVVRHTSQALAARGHRIEVITRRSDPDSPEVCVVDGVRVRRVSAGPPHPVPKGEHEGFIAPFRERLEDLEPVDVVHSHHWFSGMAALPVAHAWGVPHVQSFHSIAAPPLTALAEGERPESPGRLAGEAHLARRSDAVVAVSDAEATTAITRLGAPASRMWVVHPGVDPRVFHPLAEPLPAGGRPRVLLAARLEPLKGVDLAIRALARLPQPRPILQVAGGATHGTEYVDSLQALAAQLGVVEDVALLGPQSREELARLMREASIVLVPSHSETYGLVALEAAASGVPVVAGAVGGLREAVRDGVTGLLLPDREPRTWAEALARVLDSEDLRARMSQASRAHARERGWDTTAGGMLAAYCALLQESRTA</sequence>
<dbReference type="Pfam" id="PF13579">
    <property type="entry name" value="Glyco_trans_4_4"/>
    <property type="match status" value="1"/>
</dbReference>
<keyword evidence="3 6" id="KW-0808">Transferase</keyword>
<keyword evidence="2" id="KW-0328">Glycosyltransferase</keyword>
<dbReference type="InterPro" id="IPR001296">
    <property type="entry name" value="Glyco_trans_1"/>
</dbReference>
<accession>A0A2A9D647</accession>